<dbReference type="PANTHER" id="PTHR20963:SF24">
    <property type="entry name" value="3-PHYTASE B"/>
    <property type="match status" value="1"/>
</dbReference>
<reference evidence="21" key="1">
    <citation type="submission" date="2020-01" db="EMBL/GenBank/DDBJ databases">
        <authorList>
            <consortium name="DOE Joint Genome Institute"/>
            <person name="Haridas S."/>
            <person name="Albert R."/>
            <person name="Binder M."/>
            <person name="Bloem J."/>
            <person name="Labutti K."/>
            <person name="Salamov A."/>
            <person name="Andreopoulos B."/>
            <person name="Baker S.E."/>
            <person name="Barry K."/>
            <person name="Bills G."/>
            <person name="Bluhm B.H."/>
            <person name="Cannon C."/>
            <person name="Castanera R."/>
            <person name="Culley D.E."/>
            <person name="Daum C."/>
            <person name="Ezra D."/>
            <person name="Gonzalez J.B."/>
            <person name="Henrissat B."/>
            <person name="Kuo A."/>
            <person name="Liang C."/>
            <person name="Lipzen A."/>
            <person name="Lutzoni F."/>
            <person name="Magnuson J."/>
            <person name="Mondo S."/>
            <person name="Nolan M."/>
            <person name="Ohm R."/>
            <person name="Pangilinan J."/>
            <person name="Park H.-J."/>
            <person name="Ramirez L."/>
            <person name="Alfaro M."/>
            <person name="Sun H."/>
            <person name="Tritt A."/>
            <person name="Yoshinaga Y."/>
            <person name="Zwiers L.-H."/>
            <person name="Turgeon B.G."/>
            <person name="Goodwin S.B."/>
            <person name="Spatafora J.W."/>
            <person name="Crous P.W."/>
            <person name="Grigoriev I.V."/>
        </authorList>
    </citation>
    <scope>NUCLEOTIDE SEQUENCE</scope>
    <source>
        <strain evidence="21">P77</strain>
    </source>
</reference>
<comment type="catalytic activity">
    <reaction evidence="11">
        <text>1D-myo-inositol 1,2,5,6-tetrakisphosphate + H2O = 1D-myo-inositol 1,2,6-trisphosphate + phosphate</text>
        <dbReference type="Rhea" id="RHEA:77119"/>
        <dbReference type="ChEBI" id="CHEBI:15377"/>
        <dbReference type="ChEBI" id="CHEBI:43474"/>
        <dbReference type="ChEBI" id="CHEBI:195535"/>
        <dbReference type="ChEBI" id="CHEBI:195537"/>
    </reaction>
    <physiologicalReaction direction="left-to-right" evidence="11">
        <dbReference type="Rhea" id="RHEA:77120"/>
    </physiologicalReaction>
</comment>
<comment type="similarity">
    <text evidence="2">Belongs to the histidine acid phosphatase family.</text>
</comment>
<evidence type="ECO:0000256" key="9">
    <source>
        <dbReference type="ARBA" id="ARBA00041857"/>
    </source>
</evidence>
<feature type="disulfide bond" evidence="19">
    <location>
        <begin position="295"/>
        <end position="311"/>
    </location>
</feature>
<evidence type="ECO:0000256" key="14">
    <source>
        <dbReference type="ARBA" id="ARBA00043748"/>
    </source>
</evidence>
<comment type="catalytic activity">
    <reaction evidence="13">
        <text>1D-myo-inositol 1,2,6-trisphosphate + H2O = 1D-myo-inositol 1,2-bisphosphate + phosphate</text>
        <dbReference type="Rhea" id="RHEA:77131"/>
        <dbReference type="ChEBI" id="CHEBI:15377"/>
        <dbReference type="ChEBI" id="CHEBI:43474"/>
        <dbReference type="ChEBI" id="CHEBI:195537"/>
        <dbReference type="ChEBI" id="CHEBI:195539"/>
    </reaction>
    <physiologicalReaction direction="left-to-right" evidence="13">
        <dbReference type="Rhea" id="RHEA:77132"/>
    </physiologicalReaction>
</comment>
<comment type="subcellular location">
    <subcellularLocation>
        <location evidence="1">Secreted</location>
    </subcellularLocation>
</comment>
<keyword evidence="20" id="KW-0472">Membrane</keyword>
<name>A0A6A5KGR7_9PLEO</name>
<organism evidence="21 22">
    <name type="scientific">Decorospora gaudefroyi</name>
    <dbReference type="NCBI Taxonomy" id="184978"/>
    <lineage>
        <taxon>Eukaryota</taxon>
        <taxon>Fungi</taxon>
        <taxon>Dikarya</taxon>
        <taxon>Ascomycota</taxon>
        <taxon>Pezizomycotina</taxon>
        <taxon>Dothideomycetes</taxon>
        <taxon>Pleosporomycetidae</taxon>
        <taxon>Pleosporales</taxon>
        <taxon>Pleosporineae</taxon>
        <taxon>Pleosporaceae</taxon>
        <taxon>Decorospora</taxon>
    </lineage>
</organism>
<dbReference type="Proteomes" id="UP000800040">
    <property type="component" value="Unassembled WGS sequence"/>
</dbReference>
<dbReference type="CDD" id="cd07061">
    <property type="entry name" value="HP_HAP_like"/>
    <property type="match status" value="1"/>
</dbReference>
<evidence type="ECO:0000256" key="15">
    <source>
        <dbReference type="ARBA" id="ARBA00043788"/>
    </source>
</evidence>
<dbReference type="InterPro" id="IPR000560">
    <property type="entry name" value="His_Pase_clade-2"/>
</dbReference>
<evidence type="ECO:0000256" key="16">
    <source>
        <dbReference type="ARBA" id="ARBA00044106"/>
    </source>
</evidence>
<keyword evidence="22" id="KW-1185">Reference proteome</keyword>
<dbReference type="PROSITE" id="PS00616">
    <property type="entry name" value="HIS_ACID_PHOSPHAT_1"/>
    <property type="match status" value="1"/>
</dbReference>
<dbReference type="OrthoDB" id="6509975at2759"/>
<evidence type="ECO:0000256" key="5">
    <source>
        <dbReference type="ARBA" id="ARBA00022525"/>
    </source>
</evidence>
<evidence type="ECO:0000313" key="21">
    <source>
        <dbReference type="EMBL" id="KAF1837445.1"/>
    </source>
</evidence>
<evidence type="ECO:0000256" key="20">
    <source>
        <dbReference type="SAM" id="Phobius"/>
    </source>
</evidence>
<evidence type="ECO:0000256" key="17">
    <source>
        <dbReference type="ARBA" id="ARBA00044262"/>
    </source>
</evidence>
<keyword evidence="7 19" id="KW-1015">Disulfide bond</keyword>
<keyword evidence="5" id="KW-0964">Secreted</keyword>
<keyword evidence="6" id="KW-0378">Hydrolase</keyword>
<feature type="disulfide bond" evidence="19">
    <location>
        <begin position="244"/>
        <end position="494"/>
    </location>
</feature>
<feature type="transmembrane region" description="Helical" evidence="20">
    <location>
        <begin position="40"/>
        <end position="60"/>
    </location>
</feature>
<evidence type="ECO:0000256" key="18">
    <source>
        <dbReference type="PIRSR" id="PIRSR000894-1"/>
    </source>
</evidence>
<evidence type="ECO:0000256" key="7">
    <source>
        <dbReference type="ARBA" id="ARBA00023157"/>
    </source>
</evidence>
<dbReference type="InterPro" id="IPR033379">
    <property type="entry name" value="Acid_Pase_AS"/>
</dbReference>
<evidence type="ECO:0000256" key="19">
    <source>
        <dbReference type="PIRSR" id="PIRSR000894-2"/>
    </source>
</evidence>
<comment type="catalytic activity">
    <reaction evidence="15">
        <text>1D-myo-inositol hexakisphosphate + H2O = 1D-myo-inositol 1,2,4,5,6-pentakisphosphate + phosphate</text>
        <dbReference type="Rhea" id="RHEA:16989"/>
        <dbReference type="ChEBI" id="CHEBI:15377"/>
        <dbReference type="ChEBI" id="CHEBI:43474"/>
        <dbReference type="ChEBI" id="CHEBI:57798"/>
        <dbReference type="ChEBI" id="CHEBI:58130"/>
        <dbReference type="EC" id="3.1.3.8"/>
    </reaction>
    <physiologicalReaction direction="left-to-right" evidence="15">
        <dbReference type="Rhea" id="RHEA:16990"/>
    </physiologicalReaction>
</comment>
<feature type="disulfide bond" evidence="19">
    <location>
        <begin position="108"/>
        <end position="443"/>
    </location>
</feature>
<dbReference type="GO" id="GO:0005576">
    <property type="term" value="C:extracellular region"/>
    <property type="evidence" value="ECO:0007669"/>
    <property type="project" value="UniProtKB-SubCell"/>
</dbReference>
<comment type="catalytic activity">
    <reaction evidence="14">
        <text>1D-myo-inositol 1,2,4,5,6-pentakisphosphate + H2O = 1D-myo-inositol 1,2,5,6-tetrakisphosphate + phosphate</text>
        <dbReference type="Rhea" id="RHEA:77115"/>
        <dbReference type="ChEBI" id="CHEBI:15377"/>
        <dbReference type="ChEBI" id="CHEBI:43474"/>
        <dbReference type="ChEBI" id="CHEBI:57798"/>
        <dbReference type="ChEBI" id="CHEBI:195535"/>
    </reaction>
    <physiologicalReaction direction="left-to-right" evidence="14">
        <dbReference type="Rhea" id="RHEA:77116"/>
    </physiologicalReaction>
</comment>
<dbReference type="SUPFAM" id="SSF53254">
    <property type="entry name" value="Phosphoglycerate mutase-like"/>
    <property type="match status" value="1"/>
</dbReference>
<dbReference type="EC" id="3.1.3.8" evidence="4"/>
<dbReference type="GO" id="GO:0016158">
    <property type="term" value="F:inositol hexakisphosphate 3-phosphatase activity"/>
    <property type="evidence" value="ECO:0007669"/>
    <property type="project" value="UniProtKB-EC"/>
</dbReference>
<keyword evidence="20" id="KW-0812">Transmembrane</keyword>
<dbReference type="GO" id="GO:0003993">
    <property type="term" value="F:acid phosphatase activity"/>
    <property type="evidence" value="ECO:0007669"/>
    <property type="project" value="TreeGrafter"/>
</dbReference>
<keyword evidence="20" id="KW-1133">Transmembrane helix</keyword>
<evidence type="ECO:0000256" key="1">
    <source>
        <dbReference type="ARBA" id="ARBA00004613"/>
    </source>
</evidence>
<evidence type="ECO:0000256" key="4">
    <source>
        <dbReference type="ARBA" id="ARBA00012632"/>
    </source>
</evidence>
<dbReference type="PIRSF" id="PIRSF000894">
    <property type="entry name" value="Acid_phosphatase"/>
    <property type="match status" value="1"/>
</dbReference>
<evidence type="ECO:0000256" key="3">
    <source>
        <dbReference type="ARBA" id="ARBA00011245"/>
    </source>
</evidence>
<accession>A0A6A5KGR7</accession>
<evidence type="ECO:0000256" key="6">
    <source>
        <dbReference type="ARBA" id="ARBA00022801"/>
    </source>
</evidence>
<proteinExistence type="inferred from homology"/>
<dbReference type="Pfam" id="PF00328">
    <property type="entry name" value="His_Phos_2"/>
    <property type="match status" value="1"/>
</dbReference>
<evidence type="ECO:0000256" key="2">
    <source>
        <dbReference type="ARBA" id="ARBA00005375"/>
    </source>
</evidence>
<evidence type="ECO:0000256" key="11">
    <source>
        <dbReference type="ARBA" id="ARBA00043670"/>
    </source>
</evidence>
<dbReference type="PANTHER" id="PTHR20963">
    <property type="entry name" value="MULTIPLE INOSITOL POLYPHOSPHATE PHOSPHATASE-RELATED"/>
    <property type="match status" value="1"/>
</dbReference>
<evidence type="ECO:0000313" key="22">
    <source>
        <dbReference type="Proteomes" id="UP000800040"/>
    </source>
</evidence>
<evidence type="ECO:0000256" key="13">
    <source>
        <dbReference type="ARBA" id="ARBA00043721"/>
    </source>
</evidence>
<evidence type="ECO:0000256" key="12">
    <source>
        <dbReference type="ARBA" id="ARBA00043675"/>
    </source>
</evidence>
<gene>
    <name evidence="21" type="ORF">BDW02DRAFT_142292</name>
</gene>
<dbReference type="EMBL" id="ML975262">
    <property type="protein sequence ID" value="KAF1837445.1"/>
    <property type="molecule type" value="Genomic_DNA"/>
</dbReference>
<comment type="subunit">
    <text evidence="3">Monomer.</text>
</comment>
<dbReference type="AlphaFoldDB" id="A0A6A5KGR7"/>
<dbReference type="InterPro" id="IPR016274">
    <property type="entry name" value="Histidine_acid_Pase_euk"/>
</dbReference>
<feature type="active site" description="Nucleophile" evidence="18">
    <location>
        <position position="119"/>
    </location>
</feature>
<protein>
    <recommendedName>
        <fullName evidence="16">Phytase A</fullName>
        <ecNumber evidence="4">3.1.3.8</ecNumber>
    </recommendedName>
    <alternativeName>
        <fullName evidence="17">Histidine acid phosphatase phyA</fullName>
    </alternativeName>
    <alternativeName>
        <fullName evidence="10">Myo-inositol hexakisphosphate phosphohydrolase A</fullName>
    </alternativeName>
    <alternativeName>
        <fullName evidence="9">Myo-inositol-hexaphosphate 3-phosphohydrolase A</fullName>
    </alternativeName>
</protein>
<dbReference type="Gene3D" id="3.40.50.1240">
    <property type="entry name" value="Phosphoglycerate mutase-like"/>
    <property type="match status" value="1"/>
</dbReference>
<comment type="catalytic activity">
    <reaction evidence="12">
        <text>1D-myo-inositol 1,2-bisphosphate + H2O = 1D-myo-inositol 2-phosphate + phosphate</text>
        <dbReference type="Rhea" id="RHEA:77135"/>
        <dbReference type="ChEBI" id="CHEBI:15377"/>
        <dbReference type="ChEBI" id="CHEBI:43474"/>
        <dbReference type="ChEBI" id="CHEBI:84142"/>
        <dbReference type="ChEBI" id="CHEBI:195539"/>
    </reaction>
    <physiologicalReaction direction="left-to-right" evidence="12">
        <dbReference type="Rhea" id="RHEA:77136"/>
    </physiologicalReaction>
</comment>
<feature type="active site" description="Proton donor" evidence="18">
    <location>
        <position position="391"/>
    </location>
</feature>
<evidence type="ECO:0000256" key="8">
    <source>
        <dbReference type="ARBA" id="ARBA00023180"/>
    </source>
</evidence>
<sequence length="496" mass="56167">MMAQAWNRMRGNRAPEYAPLPLSEKEPTRRRREHVAKERAWRVLQVLGALVCIYGLASIFSHRARAPALCDTIEEGYRCNPETTHFWGQYSPWFAVPSEIDVAAPDGCDVTFASVLSRHGGRDPTLGKSMAYHIMIADIQNATITYPGEFAFLKDYEYALGADQLTDAGRQEMVNSGAHFYRRYAKLFGEHTPFVRSGGQQRVVESAERWLTGVAQSRKEEPRKIDLIIPEGTDWNNTLSHDTCPAFEDGPDHDLGDRAQQVWAAKFVPPIQERVNSALGTNLSVTYILYLMDMCPFETLAHPVAKISDFCQLFTEKEWREYDYFQSLGKFYGYSVGNPLGPTQGVGYVNELLARLTEQPVQDNTNTNHTLDSNPATFPLDRKVYADFSHDNDISNVLAALGLYNETHALYNTTIEDTKETHGYSAAWTVPFASRLYVEKLQCRDDKEESVRIIVNDRVHPLEFCGGDEYGRCTLSEFVESQSFARSGGHWSRCYD</sequence>
<evidence type="ECO:0000256" key="10">
    <source>
        <dbReference type="ARBA" id="ARBA00042300"/>
    </source>
</evidence>
<dbReference type="InterPro" id="IPR029033">
    <property type="entry name" value="His_PPase_superfam"/>
</dbReference>
<keyword evidence="8" id="KW-0325">Glycoprotein</keyword>
<dbReference type="PROSITE" id="PS00778">
    <property type="entry name" value="HIS_ACID_PHOSPHAT_2"/>
    <property type="match status" value="1"/>
</dbReference>
<feature type="disulfide bond" evidence="19">
    <location>
        <begin position="465"/>
        <end position="473"/>
    </location>
</feature>